<keyword evidence="2" id="KW-0732">Signal</keyword>
<feature type="signal peptide" evidence="2">
    <location>
        <begin position="1"/>
        <end position="17"/>
    </location>
</feature>
<organism evidence="4 5">
    <name type="scientific">Streptomyces gobitricini</name>
    <dbReference type="NCBI Taxonomy" id="68211"/>
    <lineage>
        <taxon>Bacteria</taxon>
        <taxon>Bacillati</taxon>
        <taxon>Actinomycetota</taxon>
        <taxon>Actinomycetes</taxon>
        <taxon>Kitasatosporales</taxon>
        <taxon>Streptomycetaceae</taxon>
        <taxon>Streptomyces</taxon>
    </lineage>
</organism>
<dbReference type="PANTHER" id="PTHR21666:SF270">
    <property type="entry name" value="MUREIN HYDROLASE ACTIVATOR ENVC"/>
    <property type="match status" value="1"/>
</dbReference>
<keyword evidence="1" id="KW-0175">Coiled coil</keyword>
<evidence type="ECO:0000313" key="4">
    <source>
        <dbReference type="EMBL" id="GAA2486667.1"/>
    </source>
</evidence>
<dbReference type="Proteomes" id="UP001499942">
    <property type="component" value="Unassembled WGS sequence"/>
</dbReference>
<accession>A0ABP5YT98</accession>
<evidence type="ECO:0000256" key="1">
    <source>
        <dbReference type="SAM" id="Coils"/>
    </source>
</evidence>
<dbReference type="EMBL" id="BAAASR010000008">
    <property type="protein sequence ID" value="GAA2486667.1"/>
    <property type="molecule type" value="Genomic_DNA"/>
</dbReference>
<feature type="coiled-coil region" evidence="1">
    <location>
        <begin position="106"/>
        <end position="140"/>
    </location>
</feature>
<sequence>MALTVLLALLPQPAAAAADGPGGAAAEVARLYDEAARATETYEQGRRAAAGQRALAGRLQRQLALKRRELAVLNDRMGEVARAQYRAGGSAGLTARLLLGDDVDEVMRAERLARQADRVVNRLMERTQEAERRLARAEAEARAAWQGLDIRRKRLATIRRGIETRLERAQGRLQAEADRKVAAGRCGGVAAAGGGGGGGGGGGVGAGAGAGVGAGVGVGGSDGGGGARVTAGAGVGARAGARGTAGVGVSVGVGASSGAGVVAGAGVSAGVGASGRVGAAVGAGVTAGAGAAGTPARRTGRPGGGRDWVAPVEEYVLSAGFHRAGAHWAHRHTGQDFAVAVGTPVRSIGAGRVRSVSCGGAFGIEVVVRHAGGWHSQYAHLAAPAVAPGQPVVAGQVIGRSGNTGNSTGPHLHFEVRLTPYMGSAVDPVRWLGEHGVRLGR</sequence>
<keyword evidence="5" id="KW-1185">Reference proteome</keyword>
<evidence type="ECO:0000259" key="3">
    <source>
        <dbReference type="Pfam" id="PF01551"/>
    </source>
</evidence>
<feature type="domain" description="M23ase beta-sheet core" evidence="3">
    <location>
        <begin position="331"/>
        <end position="428"/>
    </location>
</feature>
<reference evidence="5" key="1">
    <citation type="journal article" date="2019" name="Int. J. Syst. Evol. Microbiol.">
        <title>The Global Catalogue of Microorganisms (GCM) 10K type strain sequencing project: providing services to taxonomists for standard genome sequencing and annotation.</title>
        <authorList>
            <consortium name="The Broad Institute Genomics Platform"/>
            <consortium name="The Broad Institute Genome Sequencing Center for Infectious Disease"/>
            <person name="Wu L."/>
            <person name="Ma J."/>
        </authorList>
    </citation>
    <scope>NUCLEOTIDE SEQUENCE [LARGE SCALE GENOMIC DNA]</scope>
    <source>
        <strain evidence="5">JCM 5062</strain>
    </source>
</reference>
<evidence type="ECO:0000256" key="2">
    <source>
        <dbReference type="SAM" id="SignalP"/>
    </source>
</evidence>
<dbReference type="CDD" id="cd12797">
    <property type="entry name" value="M23_peptidase"/>
    <property type="match status" value="1"/>
</dbReference>
<dbReference type="PANTHER" id="PTHR21666">
    <property type="entry name" value="PEPTIDASE-RELATED"/>
    <property type="match status" value="1"/>
</dbReference>
<feature type="chain" id="PRO_5046616604" description="M23ase beta-sheet core domain-containing protein" evidence="2">
    <location>
        <begin position="18"/>
        <end position="441"/>
    </location>
</feature>
<comment type="caution">
    <text evidence="4">The sequence shown here is derived from an EMBL/GenBank/DDBJ whole genome shotgun (WGS) entry which is preliminary data.</text>
</comment>
<dbReference type="InterPro" id="IPR011055">
    <property type="entry name" value="Dup_hybrid_motif"/>
</dbReference>
<dbReference type="InterPro" id="IPR016047">
    <property type="entry name" value="M23ase_b-sheet_dom"/>
</dbReference>
<name>A0ABP5YT98_9ACTN</name>
<dbReference type="Pfam" id="PF01551">
    <property type="entry name" value="Peptidase_M23"/>
    <property type="match status" value="1"/>
</dbReference>
<dbReference type="InterPro" id="IPR050570">
    <property type="entry name" value="Cell_wall_metabolism_enzyme"/>
</dbReference>
<gene>
    <name evidence="4" type="ORF">GCM10010393_17210</name>
</gene>
<protein>
    <recommendedName>
        <fullName evidence="3">M23ase beta-sheet core domain-containing protein</fullName>
    </recommendedName>
</protein>
<dbReference type="Gene3D" id="2.70.70.10">
    <property type="entry name" value="Glucose Permease (Domain IIA)"/>
    <property type="match status" value="1"/>
</dbReference>
<proteinExistence type="predicted"/>
<evidence type="ECO:0000313" key="5">
    <source>
        <dbReference type="Proteomes" id="UP001499942"/>
    </source>
</evidence>
<dbReference type="SUPFAM" id="SSF51261">
    <property type="entry name" value="Duplicated hybrid motif"/>
    <property type="match status" value="1"/>
</dbReference>